<keyword evidence="1" id="KW-0472">Membrane</keyword>
<dbReference type="AlphaFoldDB" id="A0A1J4TXR8"/>
<sequence>MKNQEYKNFNTFRFFEENYGRQNNDGISGLAMPEYKENNYFIFKLAVFLVMAGLFGFGLMPILTYVLKTPYPLVVMAQDVQRLDLRKNDLIFVRGVVSAKDIKPSDVVVYNADIDDSGMRVLSVGRVTGRNDGGLSVEIQGDAASVKEAAYRQVVGKAIGRETVFRLPWIGVFGGLFKKL</sequence>
<proteinExistence type="predicted"/>
<accession>A0A1J4TXR8</accession>
<organism evidence="2 3">
    <name type="scientific">Candidatus Kuenenbacteria bacterium CG1_02_38_13</name>
    <dbReference type="NCBI Taxonomy" id="1805235"/>
    <lineage>
        <taxon>Bacteria</taxon>
        <taxon>Candidatus Kueneniibacteriota</taxon>
    </lineage>
</organism>
<dbReference type="Proteomes" id="UP000182465">
    <property type="component" value="Unassembled WGS sequence"/>
</dbReference>
<protein>
    <submittedName>
        <fullName evidence="2">Uncharacterized protein</fullName>
    </submittedName>
</protein>
<keyword evidence="1" id="KW-0812">Transmembrane</keyword>
<dbReference type="EMBL" id="MNVB01000062">
    <property type="protein sequence ID" value="OIO16408.1"/>
    <property type="molecule type" value="Genomic_DNA"/>
</dbReference>
<name>A0A1J4TXR8_9BACT</name>
<reference evidence="2" key="1">
    <citation type="journal article" date="2016" name="Environ. Microbiol.">
        <title>Genomic resolution of a cold subsurface aquifer community provides metabolic insights for novel microbes adapted to high CO concentrations.</title>
        <authorList>
            <person name="Probst A.J."/>
            <person name="Castelle C.J."/>
            <person name="Singh A."/>
            <person name="Brown C.T."/>
            <person name="Anantharaman K."/>
            <person name="Sharon I."/>
            <person name="Hug L.A."/>
            <person name="Burstein D."/>
            <person name="Emerson J.B."/>
            <person name="Thomas B.C."/>
            <person name="Banfield J.F."/>
        </authorList>
    </citation>
    <scope>NUCLEOTIDE SEQUENCE [LARGE SCALE GENOMIC DNA]</scope>
    <source>
        <strain evidence="2">CG1_02_38_13</strain>
    </source>
</reference>
<evidence type="ECO:0000256" key="1">
    <source>
        <dbReference type="SAM" id="Phobius"/>
    </source>
</evidence>
<gene>
    <name evidence="2" type="ORF">AUJ29_02855</name>
</gene>
<comment type="caution">
    <text evidence="2">The sequence shown here is derived from an EMBL/GenBank/DDBJ whole genome shotgun (WGS) entry which is preliminary data.</text>
</comment>
<evidence type="ECO:0000313" key="3">
    <source>
        <dbReference type="Proteomes" id="UP000182465"/>
    </source>
</evidence>
<feature type="transmembrane region" description="Helical" evidence="1">
    <location>
        <begin position="41"/>
        <end position="67"/>
    </location>
</feature>
<keyword evidence="1" id="KW-1133">Transmembrane helix</keyword>
<evidence type="ECO:0000313" key="2">
    <source>
        <dbReference type="EMBL" id="OIO16408.1"/>
    </source>
</evidence>